<evidence type="ECO:0000256" key="6">
    <source>
        <dbReference type="SAM" id="Phobius"/>
    </source>
</evidence>
<keyword evidence="8" id="KW-1185">Reference proteome</keyword>
<dbReference type="Proteomes" id="UP000663920">
    <property type="component" value="Chromosome"/>
</dbReference>
<proteinExistence type="predicted"/>
<feature type="transmembrane region" description="Helical" evidence="6">
    <location>
        <begin position="122"/>
        <end position="141"/>
    </location>
</feature>
<feature type="transmembrane region" description="Helical" evidence="6">
    <location>
        <begin position="360"/>
        <end position="378"/>
    </location>
</feature>
<feature type="transmembrane region" description="Helical" evidence="6">
    <location>
        <begin position="299"/>
        <end position="317"/>
    </location>
</feature>
<comment type="subcellular location">
    <subcellularLocation>
        <location evidence="1">Cell membrane</location>
        <topology evidence="1">Multi-pass membrane protein</topology>
    </subcellularLocation>
</comment>
<dbReference type="AlphaFoldDB" id="A0A975H6E1"/>
<keyword evidence="4 6" id="KW-1133">Transmembrane helix</keyword>
<keyword evidence="5 6" id="KW-0472">Membrane</keyword>
<sequence length="499" mass="57874">MGIVLKQSFRNTLFIYLGFAFGGINTLFLYTRFLEDEYYGLVTFLLSTSNLLMPFIAFGIHHTIIKFYSSYFTKLEKDQFLSAVLFLPLFIALPIGFIGNYFYEQISNYLSVENPIIKNYTYIIYLIAFTCAYFEVFYAWAKVQFQSVFGNILKELWNRVVVMILLFAVYFQWITKAEFIYYLTGAYFLRMFVMMFYAFSLYFPKLSLTKPKNFKEVLRFSLYIIMAGSAGAIILDIDKFMIPGKEAIEKAAYYSVAVFIGSFIEAPSRAMLNILQPLTSKTLNEENHKEVASLYKKSSINLLLISGLFFVLVNANLNQLFSLLPKEYAGGALVVLMISFLKMYNGFLGNNGAIINNSKFYKITLPSSLIMAISVYLLNKLFYYKLDMGTNGLALATLIVILCANTFKLYFVKKKFSITPFTNKTFKMFFIIAGLYFGFIFWDFPVDNIFIWEFPIHPIINIILKSILITVIYIYLIFKLNISNEFDILLQKFYKRQSK</sequence>
<keyword evidence="3 6" id="KW-0812">Transmembrane</keyword>
<dbReference type="InterPro" id="IPR050833">
    <property type="entry name" value="Poly_Biosynth_Transport"/>
</dbReference>
<accession>A0A975H6E1</accession>
<feature type="transmembrane region" description="Helical" evidence="6">
    <location>
        <begin position="179"/>
        <end position="199"/>
    </location>
</feature>
<dbReference type="InterPro" id="IPR002797">
    <property type="entry name" value="Polysacc_synth"/>
</dbReference>
<name>A0A975H6E1_9FLAO</name>
<organism evidence="7 8">
    <name type="scientific">Polaribacter cellanae</name>
    <dbReference type="NCBI Taxonomy" id="2818493"/>
    <lineage>
        <taxon>Bacteria</taxon>
        <taxon>Pseudomonadati</taxon>
        <taxon>Bacteroidota</taxon>
        <taxon>Flavobacteriia</taxon>
        <taxon>Flavobacteriales</taxon>
        <taxon>Flavobacteriaceae</taxon>
    </lineage>
</organism>
<dbReference type="GO" id="GO:0005886">
    <property type="term" value="C:plasma membrane"/>
    <property type="evidence" value="ECO:0007669"/>
    <property type="project" value="UniProtKB-SubCell"/>
</dbReference>
<keyword evidence="2" id="KW-1003">Cell membrane</keyword>
<evidence type="ECO:0000313" key="7">
    <source>
        <dbReference type="EMBL" id="QTE22337.1"/>
    </source>
</evidence>
<feature type="transmembrane region" description="Helical" evidence="6">
    <location>
        <begin position="454"/>
        <end position="478"/>
    </location>
</feature>
<dbReference type="PANTHER" id="PTHR30250:SF11">
    <property type="entry name" value="O-ANTIGEN TRANSPORTER-RELATED"/>
    <property type="match status" value="1"/>
</dbReference>
<dbReference type="EMBL" id="CP071869">
    <property type="protein sequence ID" value="QTE22337.1"/>
    <property type="molecule type" value="Genomic_DNA"/>
</dbReference>
<feature type="transmembrane region" description="Helical" evidence="6">
    <location>
        <begin position="12"/>
        <end position="32"/>
    </location>
</feature>
<evidence type="ECO:0000256" key="1">
    <source>
        <dbReference type="ARBA" id="ARBA00004651"/>
    </source>
</evidence>
<evidence type="ECO:0000256" key="4">
    <source>
        <dbReference type="ARBA" id="ARBA00022989"/>
    </source>
</evidence>
<dbReference type="PANTHER" id="PTHR30250">
    <property type="entry name" value="PST FAMILY PREDICTED COLANIC ACID TRANSPORTER"/>
    <property type="match status" value="1"/>
</dbReference>
<dbReference type="Pfam" id="PF01943">
    <property type="entry name" value="Polysacc_synt"/>
    <property type="match status" value="1"/>
</dbReference>
<feature type="transmembrane region" description="Helical" evidence="6">
    <location>
        <begin position="424"/>
        <end position="442"/>
    </location>
</feature>
<evidence type="ECO:0000313" key="8">
    <source>
        <dbReference type="Proteomes" id="UP000663920"/>
    </source>
</evidence>
<dbReference type="RefSeq" id="WP_208078125.1">
    <property type="nucleotide sequence ID" value="NZ_CP071869.1"/>
</dbReference>
<evidence type="ECO:0000256" key="2">
    <source>
        <dbReference type="ARBA" id="ARBA00022475"/>
    </source>
</evidence>
<evidence type="ECO:0000256" key="5">
    <source>
        <dbReference type="ARBA" id="ARBA00023136"/>
    </source>
</evidence>
<feature type="transmembrane region" description="Helical" evidence="6">
    <location>
        <begin position="38"/>
        <end position="60"/>
    </location>
</feature>
<feature type="transmembrane region" description="Helical" evidence="6">
    <location>
        <begin position="329"/>
        <end position="348"/>
    </location>
</feature>
<feature type="transmembrane region" description="Helical" evidence="6">
    <location>
        <begin position="220"/>
        <end position="237"/>
    </location>
</feature>
<protein>
    <submittedName>
        <fullName evidence="7">Lipopolysaccharide biosynthesis protein</fullName>
    </submittedName>
</protein>
<reference evidence="7 8" key="1">
    <citation type="submission" date="2021-03" db="EMBL/GenBank/DDBJ databases">
        <title>Complete genome of Polaribacter_sp.SM13.</title>
        <authorList>
            <person name="Jeong S.W."/>
            <person name="Bae J.W."/>
        </authorList>
    </citation>
    <scope>NUCLEOTIDE SEQUENCE [LARGE SCALE GENOMIC DNA]</scope>
    <source>
        <strain evidence="7 8">SM13</strain>
    </source>
</reference>
<gene>
    <name evidence="7" type="ORF">J3359_16250</name>
</gene>
<feature type="transmembrane region" description="Helical" evidence="6">
    <location>
        <begin position="80"/>
        <end position="102"/>
    </location>
</feature>
<feature type="transmembrane region" description="Helical" evidence="6">
    <location>
        <begin position="156"/>
        <end position="173"/>
    </location>
</feature>
<dbReference type="KEGG" id="pcea:J3359_16250"/>
<feature type="transmembrane region" description="Helical" evidence="6">
    <location>
        <begin position="390"/>
        <end position="412"/>
    </location>
</feature>
<evidence type="ECO:0000256" key="3">
    <source>
        <dbReference type="ARBA" id="ARBA00022692"/>
    </source>
</evidence>